<feature type="transmembrane region" description="Helical" evidence="1">
    <location>
        <begin position="314"/>
        <end position="340"/>
    </location>
</feature>
<feature type="transmembrane region" description="Helical" evidence="1">
    <location>
        <begin position="203"/>
        <end position="222"/>
    </location>
</feature>
<organism evidence="2 3">
    <name type="scientific">Phycomyces blakesleeanus</name>
    <dbReference type="NCBI Taxonomy" id="4837"/>
    <lineage>
        <taxon>Eukaryota</taxon>
        <taxon>Fungi</taxon>
        <taxon>Fungi incertae sedis</taxon>
        <taxon>Mucoromycota</taxon>
        <taxon>Mucoromycotina</taxon>
        <taxon>Mucoromycetes</taxon>
        <taxon>Mucorales</taxon>
        <taxon>Phycomycetaceae</taxon>
        <taxon>Phycomyces</taxon>
    </lineage>
</organism>
<evidence type="ECO:0000313" key="3">
    <source>
        <dbReference type="Proteomes" id="UP001448207"/>
    </source>
</evidence>
<protein>
    <submittedName>
        <fullName evidence="2">SBF-like CPA transporter family-domain-containing protein</fullName>
    </submittedName>
</protein>
<accession>A0ABR3AUK4</accession>
<proteinExistence type="predicted"/>
<comment type="caution">
    <text evidence="2">The sequence shown here is derived from an EMBL/GenBank/DDBJ whole genome shotgun (WGS) entry which is preliminary data.</text>
</comment>
<feature type="transmembrane region" description="Helical" evidence="1">
    <location>
        <begin position="138"/>
        <end position="161"/>
    </location>
</feature>
<keyword evidence="1" id="KW-0472">Membrane</keyword>
<dbReference type="PANTHER" id="PTHR18640:SF5">
    <property type="entry name" value="SODIUM_BILE ACID COTRANSPORTER 7"/>
    <property type="match status" value="1"/>
</dbReference>
<feature type="transmembrane region" description="Helical" evidence="1">
    <location>
        <begin position="281"/>
        <end position="302"/>
    </location>
</feature>
<reference evidence="2 3" key="1">
    <citation type="submission" date="2024-04" db="EMBL/GenBank/DDBJ databases">
        <title>Symmetric and asymmetric DNA N6-adenine methylation regulates different biological responses in Mucorales.</title>
        <authorList>
            <consortium name="Lawrence Berkeley National Laboratory"/>
            <person name="Lax C."/>
            <person name="Mondo S.J."/>
            <person name="Osorio-Concepcion M."/>
            <person name="Muszewska A."/>
            <person name="Corrochano-Luque M."/>
            <person name="Gutierrez G."/>
            <person name="Riley R."/>
            <person name="Lipzen A."/>
            <person name="Guo J."/>
            <person name="Hundley H."/>
            <person name="Amirebrahimi M."/>
            <person name="Ng V."/>
            <person name="Lorenzo-Gutierrez D."/>
            <person name="Binder U."/>
            <person name="Yang J."/>
            <person name="Song Y."/>
            <person name="Canovas D."/>
            <person name="Navarro E."/>
            <person name="Freitag M."/>
            <person name="Gabaldon T."/>
            <person name="Grigoriev I.V."/>
            <person name="Corrochano L.M."/>
            <person name="Nicolas F.E."/>
            <person name="Garre V."/>
        </authorList>
    </citation>
    <scope>NUCLEOTIDE SEQUENCE [LARGE SCALE GENOMIC DNA]</scope>
    <source>
        <strain evidence="2 3">L51</strain>
    </source>
</reference>
<dbReference type="EMBL" id="JBCLYO010000016">
    <property type="protein sequence ID" value="KAL0082027.1"/>
    <property type="molecule type" value="Genomic_DNA"/>
</dbReference>
<feature type="transmembrane region" description="Helical" evidence="1">
    <location>
        <begin position="76"/>
        <end position="93"/>
    </location>
</feature>
<dbReference type="PIRSF" id="PIRSF026166">
    <property type="entry name" value="UCP026166"/>
    <property type="match status" value="1"/>
</dbReference>
<sequence length="437" mass="49068">MTKELAITFDNATKHESSSSTKVEWEHIDNSLDGSVTCCEDTPSIISSSQDTIDVLDKPSMWTRIRCTAISLFKRYWFLVGLGFAIGLAWAIPDVGKTNGVLQAQYTIRWGAVILIFLLSGLGIEVRELFHTFLQWRLHLVVQIISFIIMPLTMYTVTYIFMSANAPMDNMMYKGWIIALSTSTTVSSNAIMTRNAGGNDGAALFNAAVGNIMGVFISPALIELFENDTTLFPPGTERGDPNYLSILKTMGLTVLLPLVAGQAIRYFFPKQTTYLAAKLRFPIINSLALIVLVWSVFCDGVASNAFVNMKTVDILAILFVDMFMYLFGCGLCLFVARLPWPRRYIREPIWVRKWRFSKKDAVAIMYCGSTKAASMGIVLINVLYNKSSYDVVGVLSLPSLLYHISQLFLGNFQVGFLKKWVKEVFVYKDEEEEKNMC</sequence>
<dbReference type="PANTHER" id="PTHR18640">
    <property type="entry name" value="SOLUTE CARRIER FAMILY 10 MEMBER 7"/>
    <property type="match status" value="1"/>
</dbReference>
<name>A0ABR3AUK4_PHYBL</name>
<evidence type="ECO:0000256" key="1">
    <source>
        <dbReference type="SAM" id="Phobius"/>
    </source>
</evidence>
<dbReference type="Gene3D" id="1.20.1530.20">
    <property type="match status" value="1"/>
</dbReference>
<dbReference type="Pfam" id="PF13593">
    <property type="entry name" value="SBF_like"/>
    <property type="match status" value="1"/>
</dbReference>
<dbReference type="Proteomes" id="UP001448207">
    <property type="component" value="Unassembled WGS sequence"/>
</dbReference>
<feature type="transmembrane region" description="Helical" evidence="1">
    <location>
        <begin position="361"/>
        <end position="383"/>
    </location>
</feature>
<keyword evidence="1" id="KW-0812">Transmembrane</keyword>
<feature type="transmembrane region" description="Helical" evidence="1">
    <location>
        <begin position="173"/>
        <end position="191"/>
    </location>
</feature>
<feature type="transmembrane region" description="Helical" evidence="1">
    <location>
        <begin position="108"/>
        <end position="126"/>
    </location>
</feature>
<keyword evidence="1" id="KW-1133">Transmembrane helix</keyword>
<dbReference type="InterPro" id="IPR038770">
    <property type="entry name" value="Na+/solute_symporter_sf"/>
</dbReference>
<feature type="transmembrane region" description="Helical" evidence="1">
    <location>
        <begin position="242"/>
        <end position="260"/>
    </location>
</feature>
<evidence type="ECO:0000313" key="2">
    <source>
        <dbReference type="EMBL" id="KAL0082027.1"/>
    </source>
</evidence>
<gene>
    <name evidence="2" type="ORF">J3Q64DRAFT_1810362</name>
</gene>
<feature type="transmembrane region" description="Helical" evidence="1">
    <location>
        <begin position="389"/>
        <end position="409"/>
    </location>
</feature>
<keyword evidence="3" id="KW-1185">Reference proteome</keyword>
<dbReference type="InterPro" id="IPR016833">
    <property type="entry name" value="Put_Na-Bile_cotransptr"/>
</dbReference>